<dbReference type="GeneTree" id="ENSGT00390000004984"/>
<dbReference type="OMA" id="ILRCMIG"/>
<reference evidence="2" key="1">
    <citation type="submission" date="2021-04" db="EMBL/GenBank/DDBJ databases">
        <authorList>
            <consortium name="Wellcome Sanger Institute Data Sharing"/>
        </authorList>
    </citation>
    <scope>NUCLEOTIDE SEQUENCE [LARGE SCALE GENOMIC DNA]</scope>
</reference>
<gene>
    <name evidence="2" type="primary">PMCH</name>
</gene>
<evidence type="ECO:0000256" key="1">
    <source>
        <dbReference type="SAM" id="SignalP"/>
    </source>
</evidence>
<dbReference type="PANTHER" id="PTHR12091:SF2">
    <property type="entry name" value="PRO-MCH PRECURSOR"/>
    <property type="match status" value="1"/>
</dbReference>
<dbReference type="RefSeq" id="XP_026219675.1">
    <property type="nucleotide sequence ID" value="XM_026363890.1"/>
</dbReference>
<dbReference type="PRINTS" id="PR01641">
    <property type="entry name" value="PROMCHFAMILY"/>
</dbReference>
<evidence type="ECO:0000313" key="3">
    <source>
        <dbReference type="Proteomes" id="UP000265040"/>
    </source>
</evidence>
<feature type="chain" id="PRO_5018786254" evidence="1">
    <location>
        <begin position="20"/>
        <end position="144"/>
    </location>
</feature>
<protein>
    <submittedName>
        <fullName evidence="2">Uncharacterized protein</fullName>
    </submittedName>
</protein>
<dbReference type="GO" id="GO:0030354">
    <property type="term" value="F:melanin-concentrating hormone activity"/>
    <property type="evidence" value="ECO:0007669"/>
    <property type="project" value="InterPro"/>
</dbReference>
<accession>A0A3Q1JK80</accession>
<dbReference type="InterPro" id="IPR005456">
    <property type="entry name" value="Prepro-melanin_conc_hormone"/>
</dbReference>
<reference evidence="2" key="2">
    <citation type="submission" date="2025-08" db="UniProtKB">
        <authorList>
            <consortium name="Ensembl"/>
        </authorList>
    </citation>
    <scope>IDENTIFICATION</scope>
</reference>
<dbReference type="OrthoDB" id="8639774at2759"/>
<dbReference type="Proteomes" id="UP000265040">
    <property type="component" value="Chromosome 23"/>
</dbReference>
<feature type="signal peptide" evidence="1">
    <location>
        <begin position="1"/>
        <end position="19"/>
    </location>
</feature>
<name>A0A3Q1JK80_ANATE</name>
<sequence length="144" mass="16102">MISIYSALFALMLFSELSSHLVTLAKPVTKAEDSLTEQDVLGVLLGDEMMSEPIVVPTLRRQSLLLDNVRDEDGNPKIIVSDTRLKGHGTRGLNSAFTRGLPLLTDRSLSHSPAEYGVKIDRRDTDLDMLRCMIGRVYRPCWEV</sequence>
<dbReference type="PANTHER" id="PTHR12091">
    <property type="entry name" value="MELANIN-CONCENTRATING HORMONE"/>
    <property type="match status" value="1"/>
</dbReference>
<dbReference type="GO" id="GO:0007268">
    <property type="term" value="P:chemical synaptic transmission"/>
    <property type="evidence" value="ECO:0007669"/>
    <property type="project" value="InterPro"/>
</dbReference>
<evidence type="ECO:0000313" key="2">
    <source>
        <dbReference type="Ensembl" id="ENSATEP00000033375.1"/>
    </source>
</evidence>
<dbReference type="GO" id="GO:0045202">
    <property type="term" value="C:synapse"/>
    <property type="evidence" value="ECO:0007669"/>
    <property type="project" value="GOC"/>
</dbReference>
<dbReference type="InParanoid" id="A0A3Q1JK80"/>
<dbReference type="GeneID" id="113164547"/>
<dbReference type="Ensembl" id="ENSATET00000033861.2">
    <property type="protein sequence ID" value="ENSATEP00000033375.1"/>
    <property type="gene ID" value="ENSATEG00000022998.2"/>
</dbReference>
<keyword evidence="1" id="KW-0732">Signal</keyword>
<reference evidence="2" key="3">
    <citation type="submission" date="2025-09" db="UniProtKB">
        <authorList>
            <consortium name="Ensembl"/>
        </authorList>
    </citation>
    <scope>IDENTIFICATION</scope>
</reference>
<dbReference type="STRING" id="64144.ENSATEP00000033375"/>
<dbReference type="Pfam" id="PF05824">
    <property type="entry name" value="Pro-MCH"/>
    <property type="match status" value="1"/>
</dbReference>
<organism evidence="2 3">
    <name type="scientific">Anabas testudineus</name>
    <name type="common">Climbing perch</name>
    <name type="synonym">Anthias testudineus</name>
    <dbReference type="NCBI Taxonomy" id="64144"/>
    <lineage>
        <taxon>Eukaryota</taxon>
        <taxon>Metazoa</taxon>
        <taxon>Chordata</taxon>
        <taxon>Craniata</taxon>
        <taxon>Vertebrata</taxon>
        <taxon>Euteleostomi</taxon>
        <taxon>Actinopterygii</taxon>
        <taxon>Neopterygii</taxon>
        <taxon>Teleostei</taxon>
        <taxon>Neoteleostei</taxon>
        <taxon>Acanthomorphata</taxon>
        <taxon>Anabantaria</taxon>
        <taxon>Anabantiformes</taxon>
        <taxon>Anabantoidei</taxon>
        <taxon>Anabantidae</taxon>
        <taxon>Anabas</taxon>
    </lineage>
</organism>
<dbReference type="GO" id="GO:0031777">
    <property type="term" value="F:type 1 melanin-concentrating hormone receptor binding"/>
    <property type="evidence" value="ECO:0007669"/>
    <property type="project" value="TreeGrafter"/>
</dbReference>
<proteinExistence type="predicted"/>
<keyword evidence="3" id="KW-1185">Reference proteome</keyword>
<dbReference type="AlphaFoldDB" id="A0A3Q1JK80"/>